<dbReference type="InterPro" id="IPR011006">
    <property type="entry name" value="CheY-like_superfamily"/>
</dbReference>
<dbReference type="STRING" id="746697.Aeqsu_0611"/>
<proteinExistence type="predicted"/>
<dbReference type="EMBL" id="CP003280">
    <property type="protein sequence ID" value="AFL80120.1"/>
    <property type="molecule type" value="Genomic_DNA"/>
</dbReference>
<dbReference type="SMART" id="SM00850">
    <property type="entry name" value="LytTR"/>
    <property type="match status" value="1"/>
</dbReference>
<dbReference type="AlphaFoldDB" id="I3YT02"/>
<dbReference type="SUPFAM" id="SSF52172">
    <property type="entry name" value="CheY-like"/>
    <property type="match status" value="1"/>
</dbReference>
<dbReference type="eggNOG" id="COG3279">
    <property type="taxonomic scope" value="Bacteria"/>
</dbReference>
<dbReference type="CDD" id="cd17534">
    <property type="entry name" value="REC_DC-like"/>
    <property type="match status" value="1"/>
</dbReference>
<dbReference type="GO" id="GO:0000156">
    <property type="term" value="F:phosphorelay response regulator activity"/>
    <property type="evidence" value="ECO:0007669"/>
    <property type="project" value="InterPro"/>
</dbReference>
<dbReference type="SMART" id="SM00448">
    <property type="entry name" value="REC"/>
    <property type="match status" value="1"/>
</dbReference>
<dbReference type="InterPro" id="IPR046947">
    <property type="entry name" value="LytR-like"/>
</dbReference>
<name>I3YT02_AEQSU</name>
<reference evidence="4 5" key="1">
    <citation type="submission" date="2012-06" db="EMBL/GenBank/DDBJ databases">
        <title>The complete genome of Aequorivita sublithincola DSM 14238.</title>
        <authorList>
            <consortium name="US DOE Joint Genome Institute (JGI-PGF)"/>
            <person name="Lucas S."/>
            <person name="Copeland A."/>
            <person name="Lapidus A."/>
            <person name="Goodwin L."/>
            <person name="Pitluck S."/>
            <person name="Peters L."/>
            <person name="Munk A.C.C."/>
            <person name="Kyrpides N."/>
            <person name="Mavromatis K."/>
            <person name="Pagani I."/>
            <person name="Ivanova N."/>
            <person name="Ovchinnikova G."/>
            <person name="Zeytun A."/>
            <person name="Detter J.C."/>
            <person name="Han C."/>
            <person name="Land M."/>
            <person name="Hauser L."/>
            <person name="Markowitz V."/>
            <person name="Cheng J.-F."/>
            <person name="Hugenholtz P."/>
            <person name="Woyke T."/>
            <person name="Wu D."/>
            <person name="Tindall B."/>
            <person name="Faehnrich R."/>
            <person name="Brambilla E."/>
            <person name="Klenk H.-P."/>
            <person name="Eisen J.A."/>
        </authorList>
    </citation>
    <scope>NUCLEOTIDE SEQUENCE [LARGE SCALE GENOMIC DNA]</scope>
    <source>
        <strain evidence="5">DSM 14238 / LMG 21431 / ACAM 643 / 9-3</strain>
    </source>
</reference>
<dbReference type="RefSeq" id="WP_014781378.1">
    <property type="nucleotide sequence ID" value="NC_018013.1"/>
</dbReference>
<dbReference type="Pfam" id="PF04397">
    <property type="entry name" value="LytTR"/>
    <property type="match status" value="1"/>
</dbReference>
<dbReference type="InterPro" id="IPR001789">
    <property type="entry name" value="Sig_transdc_resp-reg_receiver"/>
</dbReference>
<dbReference type="Proteomes" id="UP000006049">
    <property type="component" value="Chromosome"/>
</dbReference>
<dbReference type="Gene3D" id="3.40.50.2300">
    <property type="match status" value="1"/>
</dbReference>
<sequence length="262" mass="30037">MERAVKILIIEDEMVIAANISLQLSELGYEVTGILPRGEEAIAHIEIEMPDIVLLDITLKGEMDGIETAQEIQKLCEIPIIYLTANSDDVHFNRAKETHPYAFISKPFKKLDLQRAIELTVERISTEKKSENNSDLSAQEEENGVSINSISENASDFILNDRIFIRHNEKMLKIDLKNILYVEADRNYCRIFSQGKEHLVVMTLKDIDEKLPQKHFLRIHRSYIINLSQIEEVAGTHVVIGQKAIPMSKQMRSELLKRLQTI</sequence>
<dbReference type="Gene3D" id="2.40.50.1020">
    <property type="entry name" value="LytTr DNA-binding domain"/>
    <property type="match status" value="1"/>
</dbReference>
<feature type="domain" description="HTH LytTR-type" evidence="3">
    <location>
        <begin position="163"/>
        <end position="261"/>
    </location>
</feature>
<organism evidence="4 5">
    <name type="scientific">Aequorivita sublithincola (strain DSM 14238 / LMG 21431 / ACAM 643 / 9-3)</name>
    <dbReference type="NCBI Taxonomy" id="746697"/>
    <lineage>
        <taxon>Bacteria</taxon>
        <taxon>Pseudomonadati</taxon>
        <taxon>Bacteroidota</taxon>
        <taxon>Flavobacteriia</taxon>
        <taxon>Flavobacteriales</taxon>
        <taxon>Flavobacteriaceae</taxon>
        <taxon>Aequorivita</taxon>
    </lineage>
</organism>
<gene>
    <name evidence="4" type="ordered locus">Aeqsu_0611</name>
</gene>
<keyword evidence="1" id="KW-0597">Phosphoprotein</keyword>
<dbReference type="GO" id="GO:0003677">
    <property type="term" value="F:DNA binding"/>
    <property type="evidence" value="ECO:0007669"/>
    <property type="project" value="InterPro"/>
</dbReference>
<dbReference type="InterPro" id="IPR007492">
    <property type="entry name" value="LytTR_DNA-bd_dom"/>
</dbReference>
<protein>
    <submittedName>
        <fullName evidence="4">Response regulator of the LytR/AlgR family</fullName>
    </submittedName>
</protein>
<evidence type="ECO:0000313" key="4">
    <source>
        <dbReference type="EMBL" id="AFL80120.1"/>
    </source>
</evidence>
<feature type="modified residue" description="4-aspartylphosphate" evidence="1">
    <location>
        <position position="56"/>
    </location>
</feature>
<dbReference type="Pfam" id="PF00072">
    <property type="entry name" value="Response_reg"/>
    <property type="match status" value="1"/>
</dbReference>
<accession>I3YT02</accession>
<dbReference type="PANTHER" id="PTHR37299:SF1">
    <property type="entry name" value="STAGE 0 SPORULATION PROTEIN A HOMOLOG"/>
    <property type="match status" value="1"/>
</dbReference>
<dbReference type="KEGG" id="asl:Aeqsu_0611"/>
<evidence type="ECO:0000313" key="5">
    <source>
        <dbReference type="Proteomes" id="UP000006049"/>
    </source>
</evidence>
<evidence type="ECO:0000259" key="3">
    <source>
        <dbReference type="PROSITE" id="PS50930"/>
    </source>
</evidence>
<dbReference type="PROSITE" id="PS50110">
    <property type="entry name" value="RESPONSE_REGULATORY"/>
    <property type="match status" value="1"/>
</dbReference>
<keyword evidence="5" id="KW-1185">Reference proteome</keyword>
<evidence type="ECO:0000259" key="2">
    <source>
        <dbReference type="PROSITE" id="PS50110"/>
    </source>
</evidence>
<dbReference type="PATRIC" id="fig|746697.3.peg.611"/>
<feature type="domain" description="Response regulatory" evidence="2">
    <location>
        <begin position="6"/>
        <end position="121"/>
    </location>
</feature>
<dbReference type="PANTHER" id="PTHR37299">
    <property type="entry name" value="TRANSCRIPTIONAL REGULATOR-RELATED"/>
    <property type="match status" value="1"/>
</dbReference>
<dbReference type="OrthoDB" id="2962330at2"/>
<dbReference type="HOGENOM" id="CLU_000445_14_1_10"/>
<dbReference type="PROSITE" id="PS50930">
    <property type="entry name" value="HTH_LYTTR"/>
    <property type="match status" value="1"/>
</dbReference>
<evidence type="ECO:0000256" key="1">
    <source>
        <dbReference type="PROSITE-ProRule" id="PRU00169"/>
    </source>
</evidence>